<dbReference type="GO" id="GO:0009401">
    <property type="term" value="P:phosphoenolpyruvate-dependent sugar phosphotransferase system"/>
    <property type="evidence" value="ECO:0007669"/>
    <property type="project" value="UniProtKB-KW"/>
</dbReference>
<sequence>MSPSDHSILTSESIVLVGLESDSKVDATRQLAQLLFEDGRVSDLDGFLEDVAARELQMNTGLPGGIGIPHARSEYVLVPSVAVGVSTRGVEFGANDGPATLIFLIAAPDGANEAHLHILAALARKLVHDDFKDSLRVAKSAAEVSQIITNEVQK</sequence>
<evidence type="ECO:0000256" key="5">
    <source>
        <dbReference type="ARBA" id="ARBA00022683"/>
    </source>
</evidence>
<dbReference type="GO" id="GO:0016020">
    <property type="term" value="C:membrane"/>
    <property type="evidence" value="ECO:0007669"/>
    <property type="project" value="InterPro"/>
</dbReference>
<dbReference type="SUPFAM" id="SSF55804">
    <property type="entry name" value="Phoshotransferase/anion transport protein"/>
    <property type="match status" value="1"/>
</dbReference>
<feature type="domain" description="PTS EIIA type-2" evidence="6">
    <location>
        <begin position="8"/>
        <end position="151"/>
    </location>
</feature>
<dbReference type="AlphaFoldDB" id="A0A6J6EE96"/>
<accession>A0A6J6EE96</accession>
<keyword evidence="5" id="KW-0598">Phosphotransferase system</keyword>
<protein>
    <submittedName>
        <fullName evidence="7">Unannotated protein</fullName>
    </submittedName>
</protein>
<dbReference type="Gene3D" id="3.40.930.10">
    <property type="entry name" value="Mannitol-specific EII, Chain A"/>
    <property type="match status" value="1"/>
</dbReference>
<name>A0A6J6EE96_9ZZZZ</name>
<dbReference type="GO" id="GO:0008982">
    <property type="term" value="F:protein-N(PI)-phosphohistidine-sugar phosphotransferase activity"/>
    <property type="evidence" value="ECO:0007669"/>
    <property type="project" value="InterPro"/>
</dbReference>
<dbReference type="CDD" id="cd00211">
    <property type="entry name" value="PTS_IIA_fru"/>
    <property type="match status" value="1"/>
</dbReference>
<dbReference type="PANTHER" id="PTHR47738:SF2">
    <property type="entry name" value="PTS SYSTEM FRUCTOSE-LIKE EIIA COMPONENT"/>
    <property type="match status" value="1"/>
</dbReference>
<dbReference type="InterPro" id="IPR002178">
    <property type="entry name" value="PTS_EIIA_type-2_dom"/>
</dbReference>
<dbReference type="NCBIfam" id="TIGR00848">
    <property type="entry name" value="fruA"/>
    <property type="match status" value="1"/>
</dbReference>
<gene>
    <name evidence="7" type="ORF">UFOPK1591_01388</name>
</gene>
<keyword evidence="2" id="KW-0597">Phosphoprotein</keyword>
<dbReference type="PANTHER" id="PTHR47738">
    <property type="entry name" value="PTS SYSTEM FRUCTOSE-LIKE EIIA COMPONENT-RELATED"/>
    <property type="match status" value="1"/>
</dbReference>
<dbReference type="InterPro" id="IPR004715">
    <property type="entry name" value="PTS_IIA_fruc"/>
</dbReference>
<dbReference type="EMBL" id="CAEZTD010000146">
    <property type="protein sequence ID" value="CAB4572663.1"/>
    <property type="molecule type" value="Genomic_DNA"/>
</dbReference>
<dbReference type="InterPro" id="IPR051541">
    <property type="entry name" value="PTS_SugarTrans_NitroReg"/>
</dbReference>
<evidence type="ECO:0000256" key="4">
    <source>
        <dbReference type="ARBA" id="ARBA00022679"/>
    </source>
</evidence>
<keyword evidence="1" id="KW-0813">Transport</keyword>
<dbReference type="PROSITE" id="PS51094">
    <property type="entry name" value="PTS_EIIA_TYPE_2"/>
    <property type="match status" value="1"/>
</dbReference>
<evidence type="ECO:0000259" key="6">
    <source>
        <dbReference type="PROSITE" id="PS51094"/>
    </source>
</evidence>
<evidence type="ECO:0000256" key="1">
    <source>
        <dbReference type="ARBA" id="ARBA00022448"/>
    </source>
</evidence>
<reference evidence="7" key="1">
    <citation type="submission" date="2020-05" db="EMBL/GenBank/DDBJ databases">
        <authorList>
            <person name="Chiriac C."/>
            <person name="Salcher M."/>
            <person name="Ghai R."/>
            <person name="Kavagutti S V."/>
        </authorList>
    </citation>
    <scope>NUCLEOTIDE SEQUENCE</scope>
</reference>
<keyword evidence="4" id="KW-0808">Transferase</keyword>
<keyword evidence="3" id="KW-0762">Sugar transport</keyword>
<evidence type="ECO:0000256" key="3">
    <source>
        <dbReference type="ARBA" id="ARBA00022597"/>
    </source>
</evidence>
<proteinExistence type="predicted"/>
<evidence type="ECO:0000256" key="2">
    <source>
        <dbReference type="ARBA" id="ARBA00022553"/>
    </source>
</evidence>
<evidence type="ECO:0000313" key="7">
    <source>
        <dbReference type="EMBL" id="CAB4572663.1"/>
    </source>
</evidence>
<organism evidence="7">
    <name type="scientific">freshwater metagenome</name>
    <dbReference type="NCBI Taxonomy" id="449393"/>
    <lineage>
        <taxon>unclassified sequences</taxon>
        <taxon>metagenomes</taxon>
        <taxon>ecological metagenomes</taxon>
    </lineage>
</organism>
<dbReference type="Pfam" id="PF00359">
    <property type="entry name" value="PTS_EIIA_2"/>
    <property type="match status" value="1"/>
</dbReference>
<dbReference type="InterPro" id="IPR016152">
    <property type="entry name" value="PTrfase/Anion_transptr"/>
</dbReference>